<evidence type="ECO:0000313" key="4">
    <source>
        <dbReference type="EMBL" id="NEY18370.1"/>
    </source>
</evidence>
<dbReference type="NCBIfam" id="TIGR02870">
    <property type="entry name" value="spore_II_D"/>
    <property type="match status" value="1"/>
</dbReference>
<evidence type="ECO:0000313" key="5">
    <source>
        <dbReference type="Proteomes" id="UP000030588"/>
    </source>
</evidence>
<proteinExistence type="predicted"/>
<reference evidence="4 6" key="3">
    <citation type="submission" date="2020-03" db="EMBL/GenBank/DDBJ databases">
        <title>Bacillus aquiflavi sp. nov., isolated from yellow water of strong flavor Chinese baijiu in Yibin region of China.</title>
        <authorList>
            <person name="Xie J."/>
        </authorList>
    </citation>
    <scope>NUCLEOTIDE SEQUENCE [LARGE SCALE GENOMIC DNA]</scope>
    <source>
        <strain evidence="4 6">Gsoil 114</strain>
    </source>
</reference>
<evidence type="ECO:0000313" key="6">
    <source>
        <dbReference type="Proteomes" id="UP000476934"/>
    </source>
</evidence>
<dbReference type="AlphaFoldDB" id="A0A0A6VEI8"/>
<dbReference type="Proteomes" id="UP000030588">
    <property type="component" value="Unassembled WGS sequence"/>
</dbReference>
<name>A0A0A6VEI8_9BACI</name>
<evidence type="ECO:0000313" key="3">
    <source>
        <dbReference type="EMBL" id="KHD86680.1"/>
    </source>
</evidence>
<comment type="caution">
    <text evidence="3">The sequence shown here is derived from an EMBL/GenBank/DDBJ whole genome shotgun (WGS) entry which is preliminary data.</text>
</comment>
<reference evidence="3 5" key="1">
    <citation type="submission" date="2014-10" db="EMBL/GenBank/DDBJ databases">
        <title>Draft genome of phytase producing Bacillus ginsengihumi strain M2.11.</title>
        <authorList>
            <person name="Toymentseva A."/>
            <person name="Boulygina E.A."/>
            <person name="Kazakov S.V."/>
            <person name="Kayumov I."/>
            <person name="Suleimanova A.D."/>
            <person name="Mardanova A.M."/>
            <person name="Maria S.N."/>
            <person name="Sergey M.Y."/>
            <person name="Sharipova M.R."/>
        </authorList>
    </citation>
    <scope>NUCLEOTIDE SEQUENCE [LARGE SCALE GENOMIC DNA]</scope>
    <source>
        <strain evidence="3 5">M2.11</strain>
    </source>
</reference>
<protein>
    <submittedName>
        <fullName evidence="3">Stage II sporulation protein D</fullName>
    </submittedName>
</protein>
<dbReference type="InterPro" id="IPR051922">
    <property type="entry name" value="Bact_Sporulation_Assoc"/>
</dbReference>
<dbReference type="InterPro" id="IPR014225">
    <property type="entry name" value="Spore_II_D_firmicutes"/>
</dbReference>
<dbReference type="GO" id="GO:0030288">
    <property type="term" value="C:outer membrane-bounded periplasmic space"/>
    <property type="evidence" value="ECO:0007669"/>
    <property type="project" value="TreeGrafter"/>
</dbReference>
<dbReference type="EMBL" id="JRUN01000002">
    <property type="protein sequence ID" value="KHD86680.1"/>
    <property type="molecule type" value="Genomic_DNA"/>
</dbReference>
<reference evidence="4 6" key="2">
    <citation type="submission" date="2020-02" db="EMBL/GenBank/DDBJ databases">
        <authorList>
            <person name="Feng H."/>
        </authorList>
    </citation>
    <scope>NUCLEOTIDE SEQUENCE [LARGE SCALE GENOMIC DNA]</scope>
    <source>
        <strain evidence="4 6">Gsoil 114</strain>
    </source>
</reference>
<dbReference type="Proteomes" id="UP000476934">
    <property type="component" value="Unassembled WGS sequence"/>
</dbReference>
<gene>
    <name evidence="4" type="primary">spoIID</name>
    <name evidence="4" type="ORF">G4D61_00115</name>
    <name evidence="3" type="ORF">NG54_01000</name>
</gene>
<evidence type="ECO:0000259" key="2">
    <source>
        <dbReference type="Pfam" id="PF08486"/>
    </source>
</evidence>
<dbReference type="EMBL" id="JAAIWK010000001">
    <property type="protein sequence ID" value="NEY18370.1"/>
    <property type="molecule type" value="Genomic_DNA"/>
</dbReference>
<accession>A0A0A6VEI8</accession>
<dbReference type="InterPro" id="IPR013693">
    <property type="entry name" value="SpoIID/LytB_N"/>
</dbReference>
<dbReference type="STRING" id="363870.NG54_01000"/>
<dbReference type="InterPro" id="IPR013486">
    <property type="entry name" value="SpoIID/LytB"/>
</dbReference>
<organism evidence="3 5">
    <name type="scientific">Heyndrickxia ginsengihumi</name>
    <dbReference type="NCBI Taxonomy" id="363870"/>
    <lineage>
        <taxon>Bacteria</taxon>
        <taxon>Bacillati</taxon>
        <taxon>Bacillota</taxon>
        <taxon>Bacilli</taxon>
        <taxon>Bacillales</taxon>
        <taxon>Bacillaceae</taxon>
        <taxon>Heyndrickxia</taxon>
    </lineage>
</organism>
<keyword evidence="6" id="KW-1185">Reference proteome</keyword>
<dbReference type="RefSeq" id="WP_025727671.1">
    <property type="nucleotide sequence ID" value="NZ_JAAIWK010000001.1"/>
</dbReference>
<dbReference type="GO" id="GO:0030435">
    <property type="term" value="P:sporulation resulting in formation of a cellular spore"/>
    <property type="evidence" value="ECO:0007669"/>
    <property type="project" value="InterPro"/>
</dbReference>
<sequence length="336" mass="37241">MKPIKPIFIIVIFILFLSFLVPTIIVLPFQKDEASGKLSEEKKHKKVEEDQSTIEVTVYRTASKKIDTLPMENYVAGVVAAEMPADFKLEALKAQALTARTFIVSRLLYGGNSDLPENADVTDGVADQAYLSNDQLKQNWGNQYDQKMEKINKAVQETEGKVIVYNGKPIDAAFFSTSNGYTENAEDYWSNAIPYLKSVPSPWDKSSPKFSKQETVPIADVEQKLGVTLTNDTGTVLSRTAGKRVAKIRIGGKIFTGREVREKLNLPSSDFTWTKEGNHLIITTKGYGHGVGMSQYGANGMAEEGKDCDSIIKYYYKGVSIVPIEKVANNKLMATK</sequence>
<dbReference type="OrthoDB" id="9794671at2"/>
<keyword evidence="1" id="KW-0812">Transmembrane</keyword>
<dbReference type="NCBIfam" id="TIGR02669">
    <property type="entry name" value="SpoIID_LytB"/>
    <property type="match status" value="1"/>
</dbReference>
<feature type="domain" description="Sporulation stage II protein D amidase enhancer LytB N-terminal" evidence="2">
    <location>
        <begin position="60"/>
        <end position="165"/>
    </location>
</feature>
<evidence type="ECO:0000256" key="1">
    <source>
        <dbReference type="SAM" id="Phobius"/>
    </source>
</evidence>
<dbReference type="Pfam" id="PF08486">
    <property type="entry name" value="SpoIID"/>
    <property type="match status" value="1"/>
</dbReference>
<keyword evidence="1" id="KW-1133">Transmembrane helix</keyword>
<dbReference type="PANTHER" id="PTHR30032">
    <property type="entry name" value="N-ACETYLMURAMOYL-L-ALANINE AMIDASE-RELATED"/>
    <property type="match status" value="1"/>
</dbReference>
<feature type="transmembrane region" description="Helical" evidence="1">
    <location>
        <begin position="7"/>
        <end position="29"/>
    </location>
</feature>
<dbReference type="PANTHER" id="PTHR30032:SF4">
    <property type="entry name" value="AMIDASE ENHANCER"/>
    <property type="match status" value="1"/>
</dbReference>
<keyword evidence="1" id="KW-0472">Membrane</keyword>